<dbReference type="SUPFAM" id="SSF143422">
    <property type="entry name" value="Transposase IS200-like"/>
    <property type="match status" value="1"/>
</dbReference>
<dbReference type="PANTHER" id="PTHR34322:SF2">
    <property type="entry name" value="TRANSPOSASE IS200-LIKE DOMAIN-CONTAINING PROTEIN"/>
    <property type="match status" value="1"/>
</dbReference>
<dbReference type="PANTHER" id="PTHR34322">
    <property type="entry name" value="TRANSPOSASE, Y1_TNP DOMAIN-CONTAINING"/>
    <property type="match status" value="1"/>
</dbReference>
<dbReference type="EMBL" id="CAADFR010000014">
    <property type="protein sequence ID" value="VFK37322.1"/>
    <property type="molecule type" value="Genomic_DNA"/>
</dbReference>
<evidence type="ECO:0000313" key="2">
    <source>
        <dbReference type="EMBL" id="VFK37322.1"/>
    </source>
</evidence>
<dbReference type="Gene3D" id="3.30.70.1290">
    <property type="entry name" value="Transposase IS200-like"/>
    <property type="match status" value="1"/>
</dbReference>
<accession>A0A450Z6G4</accession>
<dbReference type="InterPro" id="IPR002686">
    <property type="entry name" value="Transposase_17"/>
</dbReference>
<dbReference type="GO" id="GO:0003677">
    <property type="term" value="F:DNA binding"/>
    <property type="evidence" value="ECO:0007669"/>
    <property type="project" value="InterPro"/>
</dbReference>
<dbReference type="InterPro" id="IPR036515">
    <property type="entry name" value="Transposase_17_sf"/>
</dbReference>
<gene>
    <name evidence="3" type="ORF">BECKSD772E_GA0070983_11696</name>
    <name evidence="2" type="ORF">BECKSD772F_GA0070984_10146</name>
</gene>
<dbReference type="GO" id="GO:0006313">
    <property type="term" value="P:DNA transposition"/>
    <property type="evidence" value="ECO:0007669"/>
    <property type="project" value="InterPro"/>
</dbReference>
<sequence length="224" mass="25706">MARLPRIVIPGHPHHITQRGNRRSRVFFDEGDYALYFDLLSEAALKSETEIWSYCFMPNHVHLIAVPSDKNGLRETFADAHRRYTGYINARSRMTGHLWQGRFGSVVMDEAHLFHAVRYVSLNPVRAKLVSQARDWQWSSVTAHLSGRDDKLVKVSPILERYGDFAALLDISTEDVTAFKGLRQSETTGRPLGNEQWIESLERLTGRALKPQKRGPKKRDHSNK</sequence>
<feature type="domain" description="Transposase IS200-like" evidence="1">
    <location>
        <begin position="9"/>
        <end position="123"/>
    </location>
</feature>
<proteinExistence type="predicted"/>
<dbReference type="EMBL" id="CAADFU010000169">
    <property type="protein sequence ID" value="VFK49278.1"/>
    <property type="molecule type" value="Genomic_DNA"/>
</dbReference>
<dbReference type="AlphaFoldDB" id="A0A450Z6G4"/>
<name>A0A450Z6G4_9GAMM</name>
<evidence type="ECO:0000259" key="1">
    <source>
        <dbReference type="SMART" id="SM01321"/>
    </source>
</evidence>
<evidence type="ECO:0000313" key="3">
    <source>
        <dbReference type="EMBL" id="VFK49278.1"/>
    </source>
</evidence>
<protein>
    <submittedName>
        <fullName evidence="3">Putative transposase</fullName>
    </submittedName>
</protein>
<organism evidence="3">
    <name type="scientific">Candidatus Kentrum sp. SD</name>
    <dbReference type="NCBI Taxonomy" id="2126332"/>
    <lineage>
        <taxon>Bacteria</taxon>
        <taxon>Pseudomonadati</taxon>
        <taxon>Pseudomonadota</taxon>
        <taxon>Gammaproteobacteria</taxon>
        <taxon>Candidatus Kentrum</taxon>
    </lineage>
</organism>
<reference evidence="3" key="1">
    <citation type="submission" date="2019-02" db="EMBL/GenBank/DDBJ databases">
        <authorList>
            <person name="Gruber-Vodicka R. H."/>
            <person name="Seah K. B. B."/>
        </authorList>
    </citation>
    <scope>NUCLEOTIDE SEQUENCE</scope>
    <source>
        <strain evidence="3">BECK_S1320</strain>
        <strain evidence="2">BECK_S1321</strain>
    </source>
</reference>
<dbReference type="Pfam" id="PF01797">
    <property type="entry name" value="Y1_Tnp"/>
    <property type="match status" value="1"/>
</dbReference>
<dbReference type="SMART" id="SM01321">
    <property type="entry name" value="Y1_Tnp"/>
    <property type="match status" value="1"/>
</dbReference>
<dbReference type="GO" id="GO:0004803">
    <property type="term" value="F:transposase activity"/>
    <property type="evidence" value="ECO:0007669"/>
    <property type="project" value="InterPro"/>
</dbReference>